<dbReference type="Proteomes" id="UP000478463">
    <property type="component" value="Chromosome"/>
</dbReference>
<dbReference type="InterPro" id="IPR020846">
    <property type="entry name" value="MFS_dom"/>
</dbReference>
<protein>
    <submittedName>
        <fullName evidence="6">MFS transporter</fullName>
    </submittedName>
</protein>
<dbReference type="EMBL" id="CP063310">
    <property type="protein sequence ID" value="QOS68018.1"/>
    <property type="molecule type" value="Genomic_DNA"/>
</dbReference>
<keyword evidence="4" id="KW-0472">Membrane</keyword>
<proteinExistence type="predicted"/>
<dbReference type="PROSITE" id="PS50850">
    <property type="entry name" value="MFS"/>
    <property type="match status" value="1"/>
</dbReference>
<dbReference type="InterPro" id="IPR011701">
    <property type="entry name" value="MFS"/>
</dbReference>
<sequence>MAHNPSGKKTGTAVVALLFFGILTCYILQMSPAPILLNLGEHFGVLDNNSLLNLPVNIMYPFIIVGCLVGPSLDTKIGTRNLFVLTMGFVAFGTLLNFAASSSYLILLVGRALFGLGFGFGVPFIGSAIMQWFKPKGREKMNTLNGFFPFIGTLICFSAVAPIASLFGWEFSLGIWGLIALVILAVWVLFVKAKNLPNYADPLDESESVEEKHLYRDLWSRKAIRLLVVAFSLDYINYSFIATILPMFIAESGGFSDAIAGFASSVAFPGIGLIGCLAGGMVMSKVGKRKPQFLVGSVVEFAGILIATLGANVSVVFVLIGISLYAFGNGFWLPSLYCVPMELKGMTASKAGASFALITAIGFIFGFLSPIVGGFMTDALMPLSGLSTYAAQHVFGLRWTLFAFGLVYIINFICFMKIKETGPGKDRHQEQSA</sequence>
<evidence type="ECO:0000259" key="5">
    <source>
        <dbReference type="PROSITE" id="PS50850"/>
    </source>
</evidence>
<comment type="subcellular location">
    <subcellularLocation>
        <location evidence="1">Cell membrane</location>
        <topology evidence="1">Multi-pass membrane protein</topology>
    </subcellularLocation>
</comment>
<dbReference type="Gene3D" id="1.20.1250.20">
    <property type="entry name" value="MFS general substrate transporter like domains"/>
    <property type="match status" value="2"/>
</dbReference>
<dbReference type="KEGG" id="egd:GS424_016215"/>
<evidence type="ECO:0000313" key="7">
    <source>
        <dbReference type="Proteomes" id="UP000478463"/>
    </source>
</evidence>
<dbReference type="SUPFAM" id="SSF103473">
    <property type="entry name" value="MFS general substrate transporter"/>
    <property type="match status" value="1"/>
</dbReference>
<name>A0A6L7IPY6_9ACTN</name>
<organism evidence="6 7">
    <name type="scientific">Eggerthella guodeyinii</name>
    <dbReference type="NCBI Taxonomy" id="2690837"/>
    <lineage>
        <taxon>Bacteria</taxon>
        <taxon>Bacillati</taxon>
        <taxon>Actinomycetota</taxon>
        <taxon>Coriobacteriia</taxon>
        <taxon>Eggerthellales</taxon>
        <taxon>Eggerthellaceae</taxon>
        <taxon>Eggerthella</taxon>
    </lineage>
</organism>
<evidence type="ECO:0000313" key="6">
    <source>
        <dbReference type="EMBL" id="QOS68018.1"/>
    </source>
</evidence>
<feature type="domain" description="Major facilitator superfamily (MFS) profile" evidence="5">
    <location>
        <begin position="13"/>
        <end position="423"/>
    </location>
</feature>
<evidence type="ECO:0000256" key="2">
    <source>
        <dbReference type="ARBA" id="ARBA00022692"/>
    </source>
</evidence>
<keyword evidence="3" id="KW-1133">Transmembrane helix</keyword>
<dbReference type="AlphaFoldDB" id="A0A6L7IPY6"/>
<reference evidence="6 7" key="1">
    <citation type="submission" date="2020-10" db="EMBL/GenBank/DDBJ databases">
        <title>Eggerthella sp. nov., isolated from human feces.</title>
        <authorList>
            <person name="Yajun G."/>
        </authorList>
    </citation>
    <scope>NUCLEOTIDE SEQUENCE [LARGE SCALE GENOMIC DNA]</scope>
    <source>
        <strain evidence="6 7">HF-1101</strain>
    </source>
</reference>
<gene>
    <name evidence="6" type="ORF">GS424_016215</name>
</gene>
<evidence type="ECO:0000256" key="1">
    <source>
        <dbReference type="ARBA" id="ARBA00004651"/>
    </source>
</evidence>
<dbReference type="RefSeq" id="WP_160941460.1">
    <property type="nucleotide sequence ID" value="NZ_CP063310.1"/>
</dbReference>
<accession>A0A6L7IPY6</accession>
<dbReference type="GO" id="GO:0022857">
    <property type="term" value="F:transmembrane transporter activity"/>
    <property type="evidence" value="ECO:0007669"/>
    <property type="project" value="InterPro"/>
</dbReference>
<dbReference type="GO" id="GO:0005886">
    <property type="term" value="C:plasma membrane"/>
    <property type="evidence" value="ECO:0007669"/>
    <property type="project" value="UniProtKB-SubCell"/>
</dbReference>
<dbReference type="InterPro" id="IPR036259">
    <property type="entry name" value="MFS_trans_sf"/>
</dbReference>
<evidence type="ECO:0000256" key="4">
    <source>
        <dbReference type="ARBA" id="ARBA00023136"/>
    </source>
</evidence>
<dbReference type="PANTHER" id="PTHR11662:SF399">
    <property type="entry name" value="FI19708P1-RELATED"/>
    <property type="match status" value="1"/>
</dbReference>
<dbReference type="Pfam" id="PF07690">
    <property type="entry name" value="MFS_1"/>
    <property type="match status" value="1"/>
</dbReference>
<keyword evidence="2" id="KW-0812">Transmembrane</keyword>
<dbReference type="PANTHER" id="PTHR11662">
    <property type="entry name" value="SOLUTE CARRIER FAMILY 17"/>
    <property type="match status" value="1"/>
</dbReference>
<dbReference type="InterPro" id="IPR050382">
    <property type="entry name" value="MFS_Na/Anion_cotransporter"/>
</dbReference>
<evidence type="ECO:0000256" key="3">
    <source>
        <dbReference type="ARBA" id="ARBA00022989"/>
    </source>
</evidence>